<dbReference type="GO" id="GO:0022857">
    <property type="term" value="F:transmembrane transporter activity"/>
    <property type="evidence" value="ECO:0007669"/>
    <property type="project" value="InterPro"/>
</dbReference>
<evidence type="ECO:0000259" key="9">
    <source>
        <dbReference type="PROSITE" id="PS50850"/>
    </source>
</evidence>
<dbReference type="PROSITE" id="PS50850">
    <property type="entry name" value="MFS"/>
    <property type="match status" value="1"/>
</dbReference>
<dbReference type="PANTHER" id="PTHR11662:SF399">
    <property type="entry name" value="FI19708P1-RELATED"/>
    <property type="match status" value="1"/>
</dbReference>
<dbReference type="Proteomes" id="UP000182894">
    <property type="component" value="Unassembled WGS sequence"/>
</dbReference>
<gene>
    <name evidence="10" type="ORF">SAMN05216605_10616</name>
</gene>
<evidence type="ECO:0000256" key="3">
    <source>
        <dbReference type="ARBA" id="ARBA00022692"/>
    </source>
</evidence>
<keyword evidence="5 8" id="KW-0472">Membrane</keyword>
<feature type="region of interest" description="Disordered" evidence="7">
    <location>
        <begin position="426"/>
        <end position="445"/>
    </location>
</feature>
<feature type="transmembrane region" description="Helical" evidence="8">
    <location>
        <begin position="7"/>
        <end position="24"/>
    </location>
</feature>
<feature type="transmembrane region" description="Helical" evidence="8">
    <location>
        <begin position="165"/>
        <end position="185"/>
    </location>
</feature>
<dbReference type="InterPro" id="IPR020846">
    <property type="entry name" value="MFS_dom"/>
</dbReference>
<evidence type="ECO:0000256" key="8">
    <source>
        <dbReference type="SAM" id="Phobius"/>
    </source>
</evidence>
<protein>
    <submittedName>
        <fullName evidence="10">Sugar phosphate permease</fullName>
    </submittedName>
</protein>
<dbReference type="InterPro" id="IPR011701">
    <property type="entry name" value="MFS"/>
</dbReference>
<dbReference type="GO" id="GO:0005886">
    <property type="term" value="C:plasma membrane"/>
    <property type="evidence" value="ECO:0007669"/>
    <property type="project" value="UniProtKB-SubCell"/>
</dbReference>
<dbReference type="PANTHER" id="PTHR11662">
    <property type="entry name" value="SOLUTE CARRIER FAMILY 17"/>
    <property type="match status" value="1"/>
</dbReference>
<evidence type="ECO:0000256" key="2">
    <source>
        <dbReference type="ARBA" id="ARBA00022475"/>
    </source>
</evidence>
<sequence>MKSLKTYQTITIVFLMLFGIVNYLDRSALSIANTTIQKDMLISPSEMGILLSAFSLAYAFAQLPMGMIIDKLGSKIALGGALLVWSVAQTASGFINSFSGFFALRVLLGIGEAPMFPSAAKTLNEWFEEHERGTPTGIVWSATCIGPCLAPPILTLFMVNFSWRGMFIITGVLGIVLALCWLMFYKSRAQYLKELEARGEKPVTAAREPVVVDVAPQGSFFAGWLDLFKHRSTWGTFLGFMGVIYMLWLHLTWLPGYFQREHGLDPYSTAWVVSFAYVFGAIGTIAAGRICDRLVKRGVGVLNSRKYTVIGGLVFAAVFTLPLTFVTSLGGCIALLCLALFGINLSSATAWMVVNTVVDTKRVASLGSIQNFGGYIAGSVAPIVTGFSVQYTGTFATAFAVSAIVALLSAVAYFVLLKAPIPVHTGHAGQKNWQPKGDEVSGRQV</sequence>
<feature type="transmembrane region" description="Helical" evidence="8">
    <location>
        <begin position="270"/>
        <end position="287"/>
    </location>
</feature>
<evidence type="ECO:0000256" key="6">
    <source>
        <dbReference type="ARBA" id="ARBA00038514"/>
    </source>
</evidence>
<feature type="transmembrane region" description="Helical" evidence="8">
    <location>
        <begin position="395"/>
        <end position="416"/>
    </location>
</feature>
<proteinExistence type="inferred from homology"/>
<dbReference type="OrthoDB" id="8596007at2"/>
<dbReference type="STRING" id="89065.SAMN05216605_10616"/>
<comment type="subcellular location">
    <subcellularLocation>
        <location evidence="1">Cell membrane</location>
        <topology evidence="1">Multi-pass membrane protein</topology>
    </subcellularLocation>
</comment>
<evidence type="ECO:0000313" key="11">
    <source>
        <dbReference type="Proteomes" id="UP000182894"/>
    </source>
</evidence>
<dbReference type="InterPro" id="IPR036259">
    <property type="entry name" value="MFS_trans_sf"/>
</dbReference>
<reference evidence="11" key="1">
    <citation type="submission" date="2016-10" db="EMBL/GenBank/DDBJ databases">
        <authorList>
            <person name="Varghese N."/>
            <person name="Submissions S."/>
        </authorList>
    </citation>
    <scope>NUCLEOTIDE SEQUENCE [LARGE SCALE GENOMIC DNA]</scope>
    <source>
        <strain evidence="11">ATCC 700689</strain>
    </source>
</reference>
<dbReference type="Pfam" id="PF07690">
    <property type="entry name" value="MFS_1"/>
    <property type="match status" value="1"/>
</dbReference>
<organism evidence="10 11">
    <name type="scientific">Pseudomonas abietaniphila</name>
    <dbReference type="NCBI Taxonomy" id="89065"/>
    <lineage>
        <taxon>Bacteria</taxon>
        <taxon>Pseudomonadati</taxon>
        <taxon>Pseudomonadota</taxon>
        <taxon>Gammaproteobacteria</taxon>
        <taxon>Pseudomonadales</taxon>
        <taxon>Pseudomonadaceae</taxon>
        <taxon>Pseudomonas</taxon>
    </lineage>
</organism>
<keyword evidence="2" id="KW-1003">Cell membrane</keyword>
<evidence type="ECO:0000256" key="5">
    <source>
        <dbReference type="ARBA" id="ARBA00023136"/>
    </source>
</evidence>
<comment type="similarity">
    <text evidence="6">Belongs to the major facilitator superfamily. Phthalate permease family.</text>
</comment>
<dbReference type="SUPFAM" id="SSF103473">
    <property type="entry name" value="MFS general substrate transporter"/>
    <property type="match status" value="1"/>
</dbReference>
<dbReference type="InterPro" id="IPR050382">
    <property type="entry name" value="MFS_Na/Anion_cotransporter"/>
</dbReference>
<evidence type="ECO:0000313" key="10">
    <source>
        <dbReference type="EMBL" id="SDH34201.1"/>
    </source>
</evidence>
<feature type="transmembrane region" description="Helical" evidence="8">
    <location>
        <begin position="40"/>
        <end position="60"/>
    </location>
</feature>
<keyword evidence="4 8" id="KW-1133">Transmembrane helix</keyword>
<dbReference type="InterPro" id="IPR000849">
    <property type="entry name" value="Sugar_P_transporter"/>
</dbReference>
<dbReference type="AlphaFoldDB" id="A0A1G8BM01"/>
<keyword evidence="3 8" id="KW-0812">Transmembrane</keyword>
<evidence type="ECO:0000256" key="4">
    <source>
        <dbReference type="ARBA" id="ARBA00022989"/>
    </source>
</evidence>
<evidence type="ECO:0000256" key="7">
    <source>
        <dbReference type="SAM" id="MobiDB-lite"/>
    </source>
</evidence>
<feature type="transmembrane region" description="Helical" evidence="8">
    <location>
        <begin position="366"/>
        <end position="389"/>
    </location>
</feature>
<feature type="transmembrane region" description="Helical" evidence="8">
    <location>
        <begin position="307"/>
        <end position="327"/>
    </location>
</feature>
<feature type="compositionally biased region" description="Basic and acidic residues" evidence="7">
    <location>
        <begin position="436"/>
        <end position="445"/>
    </location>
</feature>
<accession>A0A1G8BM01</accession>
<dbReference type="Gene3D" id="1.20.1250.20">
    <property type="entry name" value="MFS general substrate transporter like domains"/>
    <property type="match status" value="2"/>
</dbReference>
<dbReference type="CDD" id="cd17319">
    <property type="entry name" value="MFS_ExuT_GudP_like"/>
    <property type="match status" value="1"/>
</dbReference>
<evidence type="ECO:0000256" key="1">
    <source>
        <dbReference type="ARBA" id="ARBA00004651"/>
    </source>
</evidence>
<feature type="transmembrane region" description="Helical" evidence="8">
    <location>
        <begin position="72"/>
        <end position="88"/>
    </location>
</feature>
<feature type="transmembrane region" description="Helical" evidence="8">
    <location>
        <begin position="237"/>
        <end position="258"/>
    </location>
</feature>
<dbReference type="PIRSF" id="PIRSF002808">
    <property type="entry name" value="Hexose_phosphate_transp"/>
    <property type="match status" value="1"/>
</dbReference>
<dbReference type="EMBL" id="FNCO01000006">
    <property type="protein sequence ID" value="SDH34201.1"/>
    <property type="molecule type" value="Genomic_DNA"/>
</dbReference>
<keyword evidence="11" id="KW-1185">Reference proteome</keyword>
<dbReference type="RefSeq" id="WP_083370671.1">
    <property type="nucleotide sequence ID" value="NZ_FNCO01000006.1"/>
</dbReference>
<feature type="transmembrane region" description="Helical" evidence="8">
    <location>
        <begin position="333"/>
        <end position="354"/>
    </location>
</feature>
<feature type="domain" description="Major facilitator superfamily (MFS) profile" evidence="9">
    <location>
        <begin position="11"/>
        <end position="421"/>
    </location>
</feature>
<name>A0A1G8BM01_9PSED</name>